<dbReference type="UniPathway" id="UPA00988"/>
<dbReference type="EMBL" id="LODT01000031">
    <property type="protein sequence ID" value="KYQ92073.1"/>
    <property type="molecule type" value="Genomic_DNA"/>
</dbReference>
<evidence type="ECO:0000256" key="3">
    <source>
        <dbReference type="ARBA" id="ARBA00022694"/>
    </source>
</evidence>
<evidence type="ECO:0000313" key="8">
    <source>
        <dbReference type="Proteomes" id="UP000076078"/>
    </source>
</evidence>
<dbReference type="AlphaFoldDB" id="A0A151ZDP2"/>
<keyword evidence="1 5" id="KW-0963">Cytoplasm</keyword>
<evidence type="ECO:0000256" key="4">
    <source>
        <dbReference type="ARBA" id="ARBA00022786"/>
    </source>
</evidence>
<proteinExistence type="inferred from homology"/>
<dbReference type="Proteomes" id="UP000076078">
    <property type="component" value="Unassembled WGS sequence"/>
</dbReference>
<keyword evidence="3 5" id="KW-0819">tRNA processing</keyword>
<name>A0A151ZDP2_TIELA</name>
<comment type="function">
    <text evidence="5">Acts as a sulfur carrier required for 2-thiolation of mcm(5)S(2)U at tRNA wobble positions of cytosolic tRNA(Lys), tRNA(Glu) and tRNA(Gln). Serves as sulfur donor in tRNA 2-thiolation reaction by being thiocarboxylated (-COSH) at its C-terminus by the MOCS3/UBA4 homolog. The sulfur is then transferred to tRNA to form 2-thiolation of mcm(5)S(2)U. Also acts as a ubiquitin-like protein (UBL) that is covalently conjugated via an isopeptide bond to lysine residues of target proteins. The thiocarboxylated form serves as substrate for conjugation and oxidative stress specifically induces the formation of UBL-protein conjugates.</text>
</comment>
<dbReference type="GO" id="GO:0002098">
    <property type="term" value="P:tRNA wobble uridine modification"/>
    <property type="evidence" value="ECO:0007669"/>
    <property type="project" value="UniProtKB-UniRule"/>
</dbReference>
<dbReference type="GO" id="GO:0034227">
    <property type="term" value="P:tRNA thio-modification"/>
    <property type="evidence" value="ECO:0007669"/>
    <property type="project" value="UniProtKB-UniRule"/>
</dbReference>
<dbReference type="InterPro" id="IPR016155">
    <property type="entry name" value="Mopterin_synth/thiamin_S_b"/>
</dbReference>
<dbReference type="GO" id="GO:0032447">
    <property type="term" value="P:protein urmylation"/>
    <property type="evidence" value="ECO:0007669"/>
    <property type="project" value="UniProtKB-UniRule"/>
</dbReference>
<evidence type="ECO:0000256" key="2">
    <source>
        <dbReference type="ARBA" id="ARBA00022499"/>
    </source>
</evidence>
<comment type="subcellular location">
    <subcellularLocation>
        <location evidence="5 6">Cytoplasm</location>
    </subcellularLocation>
</comment>
<keyword evidence="4 5" id="KW-0833">Ubl conjugation pathway</keyword>
<protein>
    <recommendedName>
        <fullName evidence="5">Ubiquitin-related modifier 1 homolog</fullName>
    </recommendedName>
</protein>
<comment type="similarity">
    <text evidence="5 6">Belongs to the URM1 family.</text>
</comment>
<dbReference type="PANTHER" id="PTHR14986">
    <property type="entry name" value="RURM1 PROTEIN"/>
    <property type="match status" value="1"/>
</dbReference>
<dbReference type="InterPro" id="IPR012675">
    <property type="entry name" value="Beta-grasp_dom_sf"/>
</dbReference>
<dbReference type="HAMAP" id="MF_03048">
    <property type="entry name" value="Urm1"/>
    <property type="match status" value="1"/>
</dbReference>
<feature type="modified residue" description="1-thioglycine" evidence="5">
    <location>
        <position position="96"/>
    </location>
</feature>
<dbReference type="STRING" id="361077.A0A151ZDP2"/>
<gene>
    <name evidence="7" type="ORF">DLAC_06911</name>
</gene>
<keyword evidence="2 5" id="KW-1017">Isopeptide bond</keyword>
<dbReference type="FunCoup" id="A0A151ZDP2">
    <property type="interactions" value="659"/>
</dbReference>
<dbReference type="InParanoid" id="A0A151ZDP2"/>
<comment type="pathway">
    <text evidence="5 6">tRNA modification; 5-methoxycarbonylmethyl-2-thiouridine-tRNA biosynthesis.</text>
</comment>
<comment type="PTM">
    <text evidence="5">C-terminal thiocarboxylation occurs in 2 steps, it is first acyl-adenylated (-COAMP) via the hesA/moeB/thiF part of the MOCS3/UBA4 homolog, then thiocarboxylated (-COSH) via the rhodanese domain of the MOCS3/UBA4 homolog.</text>
</comment>
<sequence>MKIKVELSGGLELLFNKIKTHEITFDDKKSIPLKDLIIWMKDNLLTERENLFIVDGTVRPGILVLINEADWELYGGIGYDVEDGDNIIFISTLHGG</sequence>
<dbReference type="InterPro" id="IPR015221">
    <property type="entry name" value="Urm1"/>
</dbReference>
<evidence type="ECO:0000313" key="7">
    <source>
        <dbReference type="EMBL" id="KYQ92073.1"/>
    </source>
</evidence>
<dbReference type="OrthoDB" id="10248987at2759"/>
<dbReference type="SUPFAM" id="SSF54285">
    <property type="entry name" value="MoaD/ThiS"/>
    <property type="match status" value="1"/>
</dbReference>
<evidence type="ECO:0000256" key="5">
    <source>
        <dbReference type="HAMAP-Rule" id="MF_03048"/>
    </source>
</evidence>
<reference evidence="7 8" key="1">
    <citation type="submission" date="2015-12" db="EMBL/GenBank/DDBJ databases">
        <title>Dictyostelia acquired genes for synthesis and detection of signals that induce cell-type specialization by lateral gene transfer from prokaryotes.</title>
        <authorList>
            <person name="Gloeckner G."/>
            <person name="Schaap P."/>
        </authorList>
    </citation>
    <scope>NUCLEOTIDE SEQUENCE [LARGE SCALE GENOMIC DNA]</scope>
    <source>
        <strain evidence="7 8">TK</strain>
    </source>
</reference>
<comment type="caution">
    <text evidence="7">The sequence shown here is derived from an EMBL/GenBank/DDBJ whole genome shotgun (WGS) entry which is preliminary data.</text>
</comment>
<dbReference type="GO" id="GO:0005829">
    <property type="term" value="C:cytosol"/>
    <property type="evidence" value="ECO:0007669"/>
    <property type="project" value="UniProtKB-UniRule"/>
</dbReference>
<organism evidence="7 8">
    <name type="scientific">Tieghemostelium lacteum</name>
    <name type="common">Slime mold</name>
    <name type="synonym">Dictyostelium lacteum</name>
    <dbReference type="NCBI Taxonomy" id="361077"/>
    <lineage>
        <taxon>Eukaryota</taxon>
        <taxon>Amoebozoa</taxon>
        <taxon>Evosea</taxon>
        <taxon>Eumycetozoa</taxon>
        <taxon>Dictyostelia</taxon>
        <taxon>Dictyosteliales</taxon>
        <taxon>Raperosteliaceae</taxon>
        <taxon>Tieghemostelium</taxon>
    </lineage>
</organism>
<keyword evidence="8" id="KW-1185">Reference proteome</keyword>
<dbReference type="PIRSF" id="PIRSF037379">
    <property type="entry name" value="Ubiquitin-related_modifier_1"/>
    <property type="match status" value="1"/>
</dbReference>
<dbReference type="OMA" id="DYELQPN"/>
<dbReference type="Gene3D" id="3.10.20.30">
    <property type="match status" value="1"/>
</dbReference>
<evidence type="ECO:0000256" key="6">
    <source>
        <dbReference type="RuleBase" id="RU361182"/>
    </source>
</evidence>
<dbReference type="CDD" id="cd01764">
    <property type="entry name" value="Ubl_Urm1"/>
    <property type="match status" value="1"/>
</dbReference>
<evidence type="ECO:0000256" key="1">
    <source>
        <dbReference type="ARBA" id="ARBA00022490"/>
    </source>
</evidence>
<dbReference type="Pfam" id="PF09138">
    <property type="entry name" value="Urm1"/>
    <property type="match status" value="1"/>
</dbReference>
<feature type="cross-link" description="Glycyl lysine isopeptide (Gly-Lys) (interchain with K-? in acceptor proteins)" evidence="5">
    <location>
        <position position="96"/>
    </location>
</feature>
<accession>A0A151ZDP2</accession>